<evidence type="ECO:0000313" key="2">
    <source>
        <dbReference type="Proteomes" id="UP000886891"/>
    </source>
</evidence>
<dbReference type="EMBL" id="DVOH01000050">
    <property type="protein sequence ID" value="HIV00693.1"/>
    <property type="molecule type" value="Genomic_DNA"/>
</dbReference>
<name>A0A9D1NDV3_9FIRM</name>
<gene>
    <name evidence="1" type="ORF">IAB14_06245</name>
</gene>
<proteinExistence type="predicted"/>
<reference evidence="1" key="2">
    <citation type="journal article" date="2021" name="PeerJ">
        <title>Extensive microbial diversity within the chicken gut microbiome revealed by metagenomics and culture.</title>
        <authorList>
            <person name="Gilroy R."/>
            <person name="Ravi A."/>
            <person name="Getino M."/>
            <person name="Pursley I."/>
            <person name="Horton D.L."/>
            <person name="Alikhan N.F."/>
            <person name="Baker D."/>
            <person name="Gharbi K."/>
            <person name="Hall N."/>
            <person name="Watson M."/>
            <person name="Adriaenssens E.M."/>
            <person name="Foster-Nyarko E."/>
            <person name="Jarju S."/>
            <person name="Secka A."/>
            <person name="Antonio M."/>
            <person name="Oren A."/>
            <person name="Chaudhuri R.R."/>
            <person name="La Ragione R."/>
            <person name="Hildebrand F."/>
            <person name="Pallen M.J."/>
        </authorList>
    </citation>
    <scope>NUCLEOTIDE SEQUENCE</scope>
    <source>
        <strain evidence="1">23406</strain>
    </source>
</reference>
<organism evidence="1 2">
    <name type="scientific">Candidatus Stercoripulliclostridium merdipullorum</name>
    <dbReference type="NCBI Taxonomy" id="2840952"/>
    <lineage>
        <taxon>Bacteria</taxon>
        <taxon>Bacillati</taxon>
        <taxon>Bacillota</taxon>
        <taxon>Clostridia</taxon>
        <taxon>Eubacteriales</taxon>
        <taxon>Candidatus Stercoripulliclostridium</taxon>
    </lineage>
</organism>
<dbReference type="AlphaFoldDB" id="A0A9D1NDV3"/>
<dbReference type="Gene3D" id="2.60.40.2000">
    <property type="match status" value="1"/>
</dbReference>
<dbReference type="Proteomes" id="UP000886891">
    <property type="component" value="Unassembled WGS sequence"/>
</dbReference>
<comment type="caution">
    <text evidence="1">The sequence shown here is derived from an EMBL/GenBank/DDBJ whole genome shotgun (WGS) entry which is preliminary data.</text>
</comment>
<protein>
    <submittedName>
        <fullName evidence="1">YabP/YqfC family sporulation protein</fullName>
    </submittedName>
</protein>
<dbReference type="InterPro" id="IPR038705">
    <property type="entry name" value="YabP_sf"/>
</dbReference>
<dbReference type="InterPro" id="IPR022476">
    <property type="entry name" value="Spore_YabP/YqfC"/>
</dbReference>
<sequence>MSELQKKHHSLTYTEGALSVGGVEEVLDYDDKHMRLSLGERTLLIEGQGLKIDALDVDSGTMKVRGVVDCFRYGGSAGGKSLLKKLFR</sequence>
<dbReference type="Pfam" id="PF07873">
    <property type="entry name" value="YabP"/>
    <property type="match status" value="1"/>
</dbReference>
<accession>A0A9D1NDV3</accession>
<reference evidence="1" key="1">
    <citation type="submission" date="2020-10" db="EMBL/GenBank/DDBJ databases">
        <authorList>
            <person name="Gilroy R."/>
        </authorList>
    </citation>
    <scope>NUCLEOTIDE SEQUENCE</scope>
    <source>
        <strain evidence="1">23406</strain>
    </source>
</reference>
<evidence type="ECO:0000313" key="1">
    <source>
        <dbReference type="EMBL" id="HIV00693.1"/>
    </source>
</evidence>